<evidence type="ECO:0000313" key="3">
    <source>
        <dbReference type="Proteomes" id="UP000095485"/>
    </source>
</evidence>
<gene>
    <name evidence="2" type="ORF">ERS852526_02751</name>
</gene>
<dbReference type="AlphaFoldDB" id="A0A174TM70"/>
<keyword evidence="1" id="KW-0472">Membrane</keyword>
<keyword evidence="1" id="KW-1133">Transmembrane helix</keyword>
<keyword evidence="1" id="KW-0812">Transmembrane</keyword>
<name>A0A174TM70_9FIRM</name>
<evidence type="ECO:0008006" key="4">
    <source>
        <dbReference type="Google" id="ProtNLM"/>
    </source>
</evidence>
<dbReference type="RefSeq" id="WP_055284367.1">
    <property type="nucleotide sequence ID" value="NZ_CABMEZ010000006.1"/>
</dbReference>
<reference evidence="2 3" key="1">
    <citation type="submission" date="2015-09" db="EMBL/GenBank/DDBJ databases">
        <authorList>
            <consortium name="Pathogen Informatics"/>
        </authorList>
    </citation>
    <scope>NUCLEOTIDE SEQUENCE [LARGE SCALE GENOMIC DNA]</scope>
    <source>
        <strain evidence="2 3">2789STDY5834914</strain>
    </source>
</reference>
<sequence>MFKKVGLGFLFVGLAFGVMALCEITRGVGADASVKASVLWPVFIGICAIMLIFTVLLFAANQKLNSLVEGEE</sequence>
<evidence type="ECO:0000313" key="2">
    <source>
        <dbReference type="EMBL" id="CUQ07939.1"/>
    </source>
</evidence>
<proteinExistence type="predicted"/>
<evidence type="ECO:0000256" key="1">
    <source>
        <dbReference type="SAM" id="Phobius"/>
    </source>
</evidence>
<dbReference type="GeneID" id="96230026"/>
<protein>
    <recommendedName>
        <fullName evidence="4">DUF3955 domain-containing protein</fullName>
    </recommendedName>
</protein>
<accession>A0A174TM70</accession>
<dbReference type="EMBL" id="CZAY01000024">
    <property type="protein sequence ID" value="CUQ07939.1"/>
    <property type="molecule type" value="Genomic_DNA"/>
</dbReference>
<dbReference type="Proteomes" id="UP000095485">
    <property type="component" value="Unassembled WGS sequence"/>
</dbReference>
<feature type="transmembrane region" description="Helical" evidence="1">
    <location>
        <begin position="38"/>
        <end position="59"/>
    </location>
</feature>
<organism evidence="2 3">
    <name type="scientific">Dorea longicatena</name>
    <dbReference type="NCBI Taxonomy" id="88431"/>
    <lineage>
        <taxon>Bacteria</taxon>
        <taxon>Bacillati</taxon>
        <taxon>Bacillota</taxon>
        <taxon>Clostridia</taxon>
        <taxon>Lachnospirales</taxon>
        <taxon>Lachnospiraceae</taxon>
        <taxon>Dorea</taxon>
    </lineage>
</organism>